<evidence type="ECO:0000259" key="2">
    <source>
        <dbReference type="Pfam" id="PF09588"/>
    </source>
</evidence>
<dbReference type="InterPro" id="IPR051703">
    <property type="entry name" value="NF-kappa-B_Signaling_Reg"/>
</dbReference>
<feature type="chain" id="PRO_5019441586" description="YqaJ viral recombinase domain-containing protein" evidence="1">
    <location>
        <begin position="22"/>
        <end position="112"/>
    </location>
</feature>
<dbReference type="InterPro" id="IPR019080">
    <property type="entry name" value="YqaJ_viral_recombinase"/>
</dbReference>
<dbReference type="SUPFAM" id="SSF52980">
    <property type="entry name" value="Restriction endonuclease-like"/>
    <property type="match status" value="1"/>
</dbReference>
<protein>
    <recommendedName>
        <fullName evidence="2">YqaJ viral recombinase domain-containing protein</fullName>
    </recommendedName>
</protein>
<dbReference type="PANTHER" id="PTHR46609:SF4">
    <property type="entry name" value="RESTRICTION ENDONUCLEASE, TYPE II-LIKE SUPERFAMILY PROTEIN"/>
    <property type="match status" value="1"/>
</dbReference>
<organism evidence="3 4">
    <name type="scientific">Arachis hypogaea</name>
    <name type="common">Peanut</name>
    <dbReference type="NCBI Taxonomy" id="3818"/>
    <lineage>
        <taxon>Eukaryota</taxon>
        <taxon>Viridiplantae</taxon>
        <taxon>Streptophyta</taxon>
        <taxon>Embryophyta</taxon>
        <taxon>Tracheophyta</taxon>
        <taxon>Spermatophyta</taxon>
        <taxon>Magnoliopsida</taxon>
        <taxon>eudicotyledons</taxon>
        <taxon>Gunneridae</taxon>
        <taxon>Pentapetalae</taxon>
        <taxon>rosids</taxon>
        <taxon>fabids</taxon>
        <taxon>Fabales</taxon>
        <taxon>Fabaceae</taxon>
        <taxon>Papilionoideae</taxon>
        <taxon>50 kb inversion clade</taxon>
        <taxon>dalbergioids sensu lato</taxon>
        <taxon>Dalbergieae</taxon>
        <taxon>Pterocarpus clade</taxon>
        <taxon>Arachis</taxon>
    </lineage>
</organism>
<dbReference type="Gene3D" id="3.90.320.10">
    <property type="match status" value="1"/>
</dbReference>
<sequence length="112" mass="12966">MLRLELLWWLRKWFGAEVAVAEKVVYGANTENDWLAASPDGVLDRKVFELSSHGVLEIKCPYLNGDMSKAFPWSRIPIRYIPQAQGLMEILGRDWMDFYGSQFFFGDLFISV</sequence>
<feature type="signal peptide" evidence="1">
    <location>
        <begin position="1"/>
        <end position="21"/>
    </location>
</feature>
<gene>
    <name evidence="3" type="ORF">Ahy_A04g020700</name>
</gene>
<dbReference type="InterPro" id="IPR011335">
    <property type="entry name" value="Restrct_endonuc-II-like"/>
</dbReference>
<dbReference type="InterPro" id="IPR011604">
    <property type="entry name" value="PDDEXK-like_dom_sf"/>
</dbReference>
<dbReference type="Pfam" id="PF09588">
    <property type="entry name" value="YqaJ"/>
    <property type="match status" value="1"/>
</dbReference>
<keyword evidence="1" id="KW-0732">Signal</keyword>
<reference evidence="3 4" key="1">
    <citation type="submission" date="2019-01" db="EMBL/GenBank/DDBJ databases">
        <title>Sequencing of cultivated peanut Arachis hypogaea provides insights into genome evolution and oil improvement.</title>
        <authorList>
            <person name="Chen X."/>
        </authorList>
    </citation>
    <scope>NUCLEOTIDE SEQUENCE [LARGE SCALE GENOMIC DNA]</scope>
    <source>
        <strain evidence="4">cv. Fuhuasheng</strain>
        <tissue evidence="3">Leaves</tissue>
    </source>
</reference>
<keyword evidence="4" id="KW-1185">Reference proteome</keyword>
<evidence type="ECO:0000313" key="3">
    <source>
        <dbReference type="EMBL" id="RYR62941.1"/>
    </source>
</evidence>
<proteinExistence type="predicted"/>
<dbReference type="GO" id="GO:0006281">
    <property type="term" value="P:DNA repair"/>
    <property type="evidence" value="ECO:0007669"/>
    <property type="project" value="UniProtKB-ARBA"/>
</dbReference>
<feature type="domain" description="YqaJ viral recombinase" evidence="2">
    <location>
        <begin position="26"/>
        <end position="90"/>
    </location>
</feature>
<dbReference type="EMBL" id="SDMP01000004">
    <property type="protein sequence ID" value="RYR62941.1"/>
    <property type="molecule type" value="Genomic_DNA"/>
</dbReference>
<name>A0A445DIB8_ARAHY</name>
<comment type="caution">
    <text evidence="3">The sequence shown here is derived from an EMBL/GenBank/DDBJ whole genome shotgun (WGS) entry which is preliminary data.</text>
</comment>
<dbReference type="Proteomes" id="UP000289738">
    <property type="component" value="Chromosome A04"/>
</dbReference>
<dbReference type="PANTHER" id="PTHR46609">
    <property type="entry name" value="EXONUCLEASE, PHAGE-TYPE/RECB, C-TERMINAL DOMAIN-CONTAINING PROTEIN"/>
    <property type="match status" value="1"/>
</dbReference>
<accession>A0A445DIB8</accession>
<evidence type="ECO:0000256" key="1">
    <source>
        <dbReference type="SAM" id="SignalP"/>
    </source>
</evidence>
<evidence type="ECO:0000313" key="4">
    <source>
        <dbReference type="Proteomes" id="UP000289738"/>
    </source>
</evidence>
<dbReference type="AlphaFoldDB" id="A0A445DIB8"/>